<organism evidence="2 3">
    <name type="scientific">Phialophora macrospora</name>
    <dbReference type="NCBI Taxonomy" id="1851006"/>
    <lineage>
        <taxon>Eukaryota</taxon>
        <taxon>Fungi</taxon>
        <taxon>Dikarya</taxon>
        <taxon>Ascomycota</taxon>
        <taxon>Pezizomycotina</taxon>
        <taxon>Eurotiomycetes</taxon>
        <taxon>Chaetothyriomycetidae</taxon>
        <taxon>Chaetothyriales</taxon>
        <taxon>Herpotrichiellaceae</taxon>
        <taxon>Phialophora</taxon>
    </lineage>
</organism>
<dbReference type="AlphaFoldDB" id="A0A0D2DWW8"/>
<reference evidence="2 3" key="1">
    <citation type="submission" date="2015-01" db="EMBL/GenBank/DDBJ databases">
        <title>The Genome Sequence of Capronia semiimmersa CBS27337.</title>
        <authorList>
            <consortium name="The Broad Institute Genomics Platform"/>
            <person name="Cuomo C."/>
            <person name="de Hoog S."/>
            <person name="Gorbushina A."/>
            <person name="Stielow B."/>
            <person name="Teixiera M."/>
            <person name="Abouelleil A."/>
            <person name="Chapman S.B."/>
            <person name="Priest M."/>
            <person name="Young S.K."/>
            <person name="Wortman J."/>
            <person name="Nusbaum C."/>
            <person name="Birren B."/>
        </authorList>
    </citation>
    <scope>NUCLEOTIDE SEQUENCE [LARGE SCALE GENOMIC DNA]</scope>
    <source>
        <strain evidence="2 3">CBS 27337</strain>
    </source>
</reference>
<dbReference type="Gene3D" id="3.60.60.10">
    <property type="entry name" value="Penicillin V Acylase, Chain A"/>
    <property type="match status" value="1"/>
</dbReference>
<dbReference type="NCBIfam" id="NF040521">
    <property type="entry name" value="C45_proenzyme"/>
    <property type="match status" value="1"/>
</dbReference>
<feature type="domain" description="Peptidase C45 hydrolase" evidence="1">
    <location>
        <begin position="108"/>
        <end position="335"/>
    </location>
</feature>
<protein>
    <recommendedName>
        <fullName evidence="1">Peptidase C45 hydrolase domain-containing protein</fullName>
    </recommendedName>
</protein>
<evidence type="ECO:0000259" key="1">
    <source>
        <dbReference type="Pfam" id="PF03417"/>
    </source>
</evidence>
<dbReference type="EMBL" id="KN846959">
    <property type="protein sequence ID" value="KIW66607.1"/>
    <property type="molecule type" value="Genomic_DNA"/>
</dbReference>
<accession>A0A0D2DWW8</accession>
<dbReference type="InterPro" id="IPR005079">
    <property type="entry name" value="Peptidase_C45_hydrolase"/>
</dbReference>
<evidence type="ECO:0000313" key="3">
    <source>
        <dbReference type="Proteomes" id="UP000054266"/>
    </source>
</evidence>
<proteinExistence type="predicted"/>
<dbReference type="STRING" id="5601.A0A0D2DWW8"/>
<dbReference type="InterPro" id="IPR047794">
    <property type="entry name" value="C45_proenzyme-like"/>
</dbReference>
<dbReference type="PANTHER" id="PTHR34180:SF1">
    <property type="entry name" value="BETA-ALANYL-DOPAMINE_CARCININE HYDROLASE"/>
    <property type="match status" value="1"/>
</dbReference>
<sequence length="346" mass="37740">MSVKQIQCFGTPYEIGYLHGQGAKTEVHGSIAFYGAFFKQRTKLAWSEVRDVARQFVPFLESSYPEYVEEMQGVADGAGVDLESIIALNVRTEIAYGMLSDGCTALSWKTSDASFLAQNWDWNFEQTPNIICLSIKQSPKPNIHMMTEGGIIGKIGLNSAGVGVTLNALQAPGVSYDKLPCHLALRTVLNSTSREDAANALRKTGVASACHITIADSSTGGVGFECTALDIIEMPMEKDGQLAGTCTHSNHMVKKHKAEDTLFLNDSPFRLDRIQELMRNAGKPSVEGISEMLKDDKNYPTAINRAVGEKSTSQTLFSIVMDLGKGFARVKMGRPTEDGEVFELKP</sequence>
<dbReference type="Pfam" id="PF03417">
    <property type="entry name" value="AAT"/>
    <property type="match status" value="1"/>
</dbReference>
<dbReference type="InterPro" id="IPR047801">
    <property type="entry name" value="Peptidase_C45"/>
</dbReference>
<keyword evidence="3" id="KW-1185">Reference proteome</keyword>
<evidence type="ECO:0000313" key="2">
    <source>
        <dbReference type="EMBL" id="KIW66607.1"/>
    </source>
</evidence>
<dbReference type="PANTHER" id="PTHR34180">
    <property type="entry name" value="PEPTIDASE C45"/>
    <property type="match status" value="1"/>
</dbReference>
<dbReference type="Proteomes" id="UP000054266">
    <property type="component" value="Unassembled WGS sequence"/>
</dbReference>
<dbReference type="Gene3D" id="1.10.10.2120">
    <property type="match status" value="1"/>
</dbReference>
<dbReference type="HOGENOM" id="CLU_037787_1_0_1"/>
<gene>
    <name evidence="2" type="ORF">PV04_05925</name>
</gene>
<name>A0A0D2DWW8_9EURO</name>